<protein>
    <submittedName>
        <fullName evidence="2">Uncharacterized 2Fe-2 and 4Fe-4S clusters-containing protein, contains DUF4445 domain</fullName>
    </submittedName>
</protein>
<dbReference type="InterPro" id="IPR043129">
    <property type="entry name" value="ATPase_NBD"/>
</dbReference>
<dbReference type="CDD" id="cd00207">
    <property type="entry name" value="fer2"/>
    <property type="match status" value="1"/>
</dbReference>
<keyword evidence="3" id="KW-1185">Reference proteome</keyword>
<dbReference type="Pfam" id="PF17651">
    <property type="entry name" value="Raco_middle"/>
    <property type="match status" value="1"/>
</dbReference>
<dbReference type="PANTHER" id="PTHR42895">
    <property type="entry name" value="IRON-SULFUR CLUSTER-BINDING PROTEIN-RELATED"/>
    <property type="match status" value="1"/>
</dbReference>
<accession>A0A1M6XPX0</accession>
<dbReference type="RefSeq" id="WP_073478562.1">
    <property type="nucleotide sequence ID" value="NZ_FQZU01000044.1"/>
</dbReference>
<dbReference type="InterPro" id="IPR001041">
    <property type="entry name" value="2Fe-2S_ferredoxin-type"/>
</dbReference>
<evidence type="ECO:0000259" key="1">
    <source>
        <dbReference type="PROSITE" id="PS51085"/>
    </source>
</evidence>
<dbReference type="Gene3D" id="3.10.20.30">
    <property type="match status" value="1"/>
</dbReference>
<organism evidence="2 3">
    <name type="scientific">Desulfatibacillum alkenivorans DSM 16219</name>
    <dbReference type="NCBI Taxonomy" id="1121393"/>
    <lineage>
        <taxon>Bacteria</taxon>
        <taxon>Pseudomonadati</taxon>
        <taxon>Thermodesulfobacteriota</taxon>
        <taxon>Desulfobacteria</taxon>
        <taxon>Desulfobacterales</taxon>
        <taxon>Desulfatibacillaceae</taxon>
        <taxon>Desulfatibacillum</taxon>
    </lineage>
</organism>
<dbReference type="PROSITE" id="PS51085">
    <property type="entry name" value="2FE2S_FER_2"/>
    <property type="match status" value="1"/>
</dbReference>
<dbReference type="InterPro" id="IPR052911">
    <property type="entry name" value="Corrinoid_activation_enz"/>
</dbReference>
<evidence type="ECO:0000313" key="3">
    <source>
        <dbReference type="Proteomes" id="UP000183994"/>
    </source>
</evidence>
<dbReference type="Pfam" id="PF14574">
    <property type="entry name" value="RACo_C_ter"/>
    <property type="match status" value="1"/>
</dbReference>
<reference evidence="3" key="1">
    <citation type="submission" date="2016-11" db="EMBL/GenBank/DDBJ databases">
        <authorList>
            <person name="Varghese N."/>
            <person name="Submissions S."/>
        </authorList>
    </citation>
    <scope>NUCLEOTIDE SEQUENCE [LARGE SCALE GENOMIC DNA]</scope>
    <source>
        <strain evidence="3">DSM 16219</strain>
    </source>
</reference>
<dbReference type="Pfam" id="PF00111">
    <property type="entry name" value="Fer2"/>
    <property type="match status" value="1"/>
</dbReference>
<dbReference type="SUPFAM" id="SSF53067">
    <property type="entry name" value="Actin-like ATPase domain"/>
    <property type="match status" value="1"/>
</dbReference>
<dbReference type="InterPro" id="IPR041414">
    <property type="entry name" value="Raco-like_middle"/>
</dbReference>
<dbReference type="SUPFAM" id="SSF54292">
    <property type="entry name" value="2Fe-2S ferredoxin-like"/>
    <property type="match status" value="1"/>
</dbReference>
<dbReference type="AlphaFoldDB" id="A0A1M6XPX0"/>
<name>A0A1M6XPX0_9BACT</name>
<feature type="domain" description="2Fe-2S ferredoxin-type" evidence="1">
    <location>
        <begin position="5"/>
        <end position="96"/>
    </location>
</feature>
<dbReference type="OrthoDB" id="9810588at2"/>
<proteinExistence type="predicted"/>
<dbReference type="GO" id="GO:0051536">
    <property type="term" value="F:iron-sulfur cluster binding"/>
    <property type="evidence" value="ECO:0007669"/>
    <property type="project" value="InterPro"/>
</dbReference>
<dbReference type="Gene3D" id="3.30.420.480">
    <property type="entry name" value="Domain of unknown function (DUF4445)"/>
    <property type="match status" value="1"/>
</dbReference>
<dbReference type="EMBL" id="FQZU01000044">
    <property type="protein sequence ID" value="SHL07845.1"/>
    <property type="molecule type" value="Genomic_DNA"/>
</dbReference>
<evidence type="ECO:0000313" key="2">
    <source>
        <dbReference type="EMBL" id="SHL07845.1"/>
    </source>
</evidence>
<dbReference type="InterPro" id="IPR027980">
    <property type="entry name" value="RACo_C"/>
</dbReference>
<dbReference type="InterPro" id="IPR036010">
    <property type="entry name" value="2Fe-2S_ferredoxin-like_sf"/>
</dbReference>
<dbReference type="InterPro" id="IPR012675">
    <property type="entry name" value="Beta-grasp_dom_sf"/>
</dbReference>
<dbReference type="PANTHER" id="PTHR42895:SF2">
    <property type="entry name" value="IRON-SULFUR CLUSTER PROTEIN"/>
    <property type="match status" value="1"/>
</dbReference>
<dbReference type="InterPro" id="IPR042259">
    <property type="entry name" value="Raco-like_middle_sf"/>
</dbReference>
<dbReference type="STRING" id="1121393.SAMN02745216_04573"/>
<gene>
    <name evidence="2" type="ORF">SAMN02745216_04573</name>
</gene>
<dbReference type="Proteomes" id="UP000183994">
    <property type="component" value="Unassembled WGS sequence"/>
</dbReference>
<sequence>MVNYKTVTLLPSGEKIRVKPGSVLLDALKDGCPIRADCGGKGICGKCKIILDDPERSSPVGLEKDFLAENRIDAGWRLACQIQVHTDMKIRLPENSLDQGQAQGKSIPRGPYTVNQDLHAGPLGLAVDIGTTNVAAYLCDLQKGVILASASSVNPQRRFGQDVVSRIQAASDPAGLEELKFIIIDAIHCLADECIVNAGQSQKQLSRRNIGSLAVVGNTAMQHIFAGIDPTPLALSPYEPENHAAMDRSARFFGLALSETCRAYIAPVISGFAGGDILACALADGLMERRETTLIVDVGTNGELILKSGENVYAASCATGPAFEGALISCGMRAVEGAVSACSFDAARNRFAFKTMGNDSPPLGICGSGVIEAVHALREAGFVEASGRLIPQGGDWPDRVSLLNGRRRSGDVDVYITQKDVRQVQLAKAAVATGIICLMEKAGVKQVDRTILTGAFGHAFNWRKAAEIGMFPELSALGRVETRPNLAGQGAVMILLDKTQQAAIQKIQESANYIHLADDAEFTQRFVSQTLFPYNGK</sequence>